<accession>A0ACA9SK83</accession>
<sequence>MEQAVVLEYPEIQHLFCIWHVKKNIKKILRSKLGGSFDEFYSKFWQYRNADTLHGFEYYWGQLISFPNTRLYFERYLYERWFSEVLRSKNESNLKNRNGVLLLQQIHSTVEEVESLIICESSQSKDMDSELDAVNLSAKCLLDCLE</sequence>
<evidence type="ECO:0000313" key="2">
    <source>
        <dbReference type="Proteomes" id="UP000789920"/>
    </source>
</evidence>
<name>A0ACA9SK83_9GLOM</name>
<gene>
    <name evidence="1" type="ORF">RPERSI_LOCUS30903</name>
</gene>
<dbReference type="Proteomes" id="UP000789920">
    <property type="component" value="Unassembled WGS sequence"/>
</dbReference>
<organism evidence="1 2">
    <name type="scientific">Racocetra persica</name>
    <dbReference type="NCBI Taxonomy" id="160502"/>
    <lineage>
        <taxon>Eukaryota</taxon>
        <taxon>Fungi</taxon>
        <taxon>Fungi incertae sedis</taxon>
        <taxon>Mucoromycota</taxon>
        <taxon>Glomeromycotina</taxon>
        <taxon>Glomeromycetes</taxon>
        <taxon>Diversisporales</taxon>
        <taxon>Gigasporaceae</taxon>
        <taxon>Racocetra</taxon>
    </lineage>
</organism>
<protein>
    <submittedName>
        <fullName evidence="1">16143_t:CDS:1</fullName>
    </submittedName>
</protein>
<evidence type="ECO:0000313" key="1">
    <source>
        <dbReference type="EMBL" id="CAG8839051.1"/>
    </source>
</evidence>
<reference evidence="1" key="1">
    <citation type="submission" date="2021-06" db="EMBL/GenBank/DDBJ databases">
        <authorList>
            <person name="Kallberg Y."/>
            <person name="Tangrot J."/>
            <person name="Rosling A."/>
        </authorList>
    </citation>
    <scope>NUCLEOTIDE SEQUENCE</scope>
    <source>
        <strain evidence="1">MA461A</strain>
    </source>
</reference>
<comment type="caution">
    <text evidence="1">The sequence shown here is derived from an EMBL/GenBank/DDBJ whole genome shotgun (WGS) entry which is preliminary data.</text>
</comment>
<dbReference type="EMBL" id="CAJVQC010122425">
    <property type="protein sequence ID" value="CAG8839051.1"/>
    <property type="molecule type" value="Genomic_DNA"/>
</dbReference>
<feature type="non-terminal residue" evidence="1">
    <location>
        <position position="1"/>
    </location>
</feature>
<keyword evidence="2" id="KW-1185">Reference proteome</keyword>
<proteinExistence type="predicted"/>